<evidence type="ECO:0000256" key="1">
    <source>
        <dbReference type="ARBA" id="ARBA00005698"/>
    </source>
</evidence>
<dbReference type="OrthoDB" id="5295927at2"/>
<feature type="transmembrane region" description="Helical" evidence="2">
    <location>
        <begin position="30"/>
        <end position="49"/>
    </location>
</feature>
<keyword evidence="2" id="KW-0472">Membrane</keyword>
<dbReference type="NCBIfam" id="NF005164">
    <property type="entry name" value="PRK06638.1-4"/>
    <property type="match status" value="1"/>
</dbReference>
<dbReference type="Gene3D" id="1.20.120.1200">
    <property type="entry name" value="NADH-ubiquinone/plastoquinone oxidoreductase chain 6, subunit NuoJ"/>
    <property type="match status" value="1"/>
</dbReference>
<evidence type="ECO:0000313" key="4">
    <source>
        <dbReference type="Proteomes" id="UP000270626"/>
    </source>
</evidence>
<dbReference type="GO" id="GO:0008137">
    <property type="term" value="F:NADH dehydrogenase (ubiquinone) activity"/>
    <property type="evidence" value="ECO:0007669"/>
    <property type="project" value="UniProtKB-UniRule"/>
</dbReference>
<sequence length="198" mass="21901">MDFQTAVFFFLSAILIFAALRVITARNPVYAALHLMLAFFTTGGIWLMLQAEFLAIALIVVYVGAVMVLFLFVVMMLDINIDRIREGFWRYLPLGAVLGLLMVLEMGLVLGSKYFQVPLAEATVPAGVSNTREIGALLVTDYVLPFELAAVILLVGMIAAVVLTFRGVKKSKISNPNTQVFVKAKDRIRVLQMPVEKD</sequence>
<comment type="subcellular location">
    <subcellularLocation>
        <location evidence="2">Cell membrane</location>
        <topology evidence="2">Multi-pass membrane protein</topology>
    </subcellularLocation>
</comment>
<comment type="similarity">
    <text evidence="1 2">Belongs to the complex I subunit 6 family.</text>
</comment>
<comment type="function">
    <text evidence="2">NDH-1 shuttles electrons from NADH, via FMN and iron-sulfur (Fe-S) centers, to quinones in the respiratory chain. Couples the redox reaction to proton translocation (for every two electrons transferred, four hydrogen ions are translocated across the cytoplasmic membrane), and thus conserves the redox energy in a proton gradient.</text>
</comment>
<dbReference type="GO" id="GO:0048038">
    <property type="term" value="F:quinone binding"/>
    <property type="evidence" value="ECO:0007669"/>
    <property type="project" value="UniProtKB-UniRule"/>
</dbReference>
<name>A0A495WF85_9RHOO</name>
<protein>
    <recommendedName>
        <fullName evidence="2">NADH-quinone oxidoreductase subunit J</fullName>
        <ecNumber evidence="2">7.1.1.-</ecNumber>
    </recommendedName>
</protein>
<dbReference type="RefSeq" id="WP_121457674.1">
    <property type="nucleotide sequence ID" value="NZ_JAANMQ010000002.1"/>
</dbReference>
<keyword evidence="2" id="KW-0874">Quinone</keyword>
<comment type="catalytic activity">
    <reaction evidence="2">
        <text>a quinone + NADH + 5 H(+)(in) = a quinol + NAD(+) + 4 H(+)(out)</text>
        <dbReference type="Rhea" id="RHEA:57888"/>
        <dbReference type="ChEBI" id="CHEBI:15378"/>
        <dbReference type="ChEBI" id="CHEBI:24646"/>
        <dbReference type="ChEBI" id="CHEBI:57540"/>
        <dbReference type="ChEBI" id="CHEBI:57945"/>
        <dbReference type="ChEBI" id="CHEBI:132124"/>
    </reaction>
</comment>
<dbReference type="InterPro" id="IPR042106">
    <property type="entry name" value="Nuo/plastoQ_OxRdtase_6_NuoJ"/>
</dbReference>
<dbReference type="AlphaFoldDB" id="A0A495WF85"/>
<evidence type="ECO:0000313" key="3">
    <source>
        <dbReference type="EMBL" id="RKT59435.1"/>
    </source>
</evidence>
<feature type="transmembrane region" description="Helical" evidence="2">
    <location>
        <begin position="55"/>
        <end position="79"/>
    </location>
</feature>
<keyword evidence="2" id="KW-1133">Transmembrane helix</keyword>
<feature type="transmembrane region" description="Helical" evidence="2">
    <location>
        <begin position="6"/>
        <end position="23"/>
    </location>
</feature>
<keyword evidence="2" id="KW-0812">Transmembrane</keyword>
<organism evidence="3 4">
    <name type="scientific">Azonexus fungiphilus</name>
    <dbReference type="NCBI Taxonomy" id="146940"/>
    <lineage>
        <taxon>Bacteria</taxon>
        <taxon>Pseudomonadati</taxon>
        <taxon>Pseudomonadota</taxon>
        <taxon>Betaproteobacteria</taxon>
        <taxon>Rhodocyclales</taxon>
        <taxon>Azonexaceae</taxon>
        <taxon>Azonexus</taxon>
    </lineage>
</organism>
<reference evidence="3 4" key="1">
    <citation type="submission" date="2018-10" db="EMBL/GenBank/DDBJ databases">
        <title>Genomic Encyclopedia of Type Strains, Phase IV (KMG-IV): sequencing the most valuable type-strain genomes for metagenomic binning, comparative biology and taxonomic classification.</title>
        <authorList>
            <person name="Goeker M."/>
        </authorList>
    </citation>
    <scope>NUCLEOTIDE SEQUENCE [LARGE SCALE GENOMIC DNA]</scope>
    <source>
        <strain evidence="3 4">DSM 23841</strain>
    </source>
</reference>
<keyword evidence="4" id="KW-1185">Reference proteome</keyword>
<gene>
    <name evidence="3" type="ORF">DFR40_1322</name>
</gene>
<dbReference type="Proteomes" id="UP000270626">
    <property type="component" value="Unassembled WGS sequence"/>
</dbReference>
<feature type="transmembrane region" description="Helical" evidence="2">
    <location>
        <begin position="142"/>
        <end position="165"/>
    </location>
</feature>
<evidence type="ECO:0000256" key="2">
    <source>
        <dbReference type="RuleBase" id="RU004429"/>
    </source>
</evidence>
<dbReference type="EMBL" id="RBXP01000013">
    <property type="protein sequence ID" value="RKT59435.1"/>
    <property type="molecule type" value="Genomic_DNA"/>
</dbReference>
<dbReference type="PANTHER" id="PTHR33269">
    <property type="entry name" value="NADH-UBIQUINONE OXIDOREDUCTASE CHAIN 6"/>
    <property type="match status" value="1"/>
</dbReference>
<proteinExistence type="inferred from homology"/>
<dbReference type="EC" id="7.1.1.-" evidence="2"/>
<feature type="transmembrane region" description="Helical" evidence="2">
    <location>
        <begin position="91"/>
        <end position="110"/>
    </location>
</feature>
<dbReference type="InterPro" id="IPR001457">
    <property type="entry name" value="NADH_UbQ/plastoQ_OxRdtase_su6"/>
</dbReference>
<accession>A0A495WF85</accession>
<comment type="caution">
    <text evidence="3">The sequence shown here is derived from an EMBL/GenBank/DDBJ whole genome shotgun (WGS) entry which is preliminary data.</text>
</comment>
<keyword evidence="2" id="KW-1003">Cell membrane</keyword>
<dbReference type="PANTHER" id="PTHR33269:SF17">
    <property type="entry name" value="NADH-UBIQUINONE OXIDOREDUCTASE CHAIN 6"/>
    <property type="match status" value="1"/>
</dbReference>
<keyword evidence="2" id="KW-0520">NAD</keyword>
<dbReference type="GO" id="GO:0005886">
    <property type="term" value="C:plasma membrane"/>
    <property type="evidence" value="ECO:0007669"/>
    <property type="project" value="UniProtKB-SubCell"/>
</dbReference>
<dbReference type="Pfam" id="PF00499">
    <property type="entry name" value="Oxidored_q3"/>
    <property type="match status" value="1"/>
</dbReference>